<dbReference type="EMBL" id="GBYX01476684">
    <property type="protein sequence ID" value="JAO04993.1"/>
    <property type="molecule type" value="Transcribed_RNA"/>
</dbReference>
<gene>
    <name evidence="2" type="primary">PPUP91</name>
</gene>
<reference evidence="2" key="1">
    <citation type="submission" date="2014-12" db="EMBL/GenBank/DDBJ databases">
        <title>Parallel Evolution in Life History Adaptation Evident in the Tissue-Specific Poeciliopsis prolifica transcriptome.</title>
        <authorList>
            <person name="Jue N.K."/>
            <person name="Foley R.J."/>
            <person name="Obergfell C."/>
            <person name="Reznick D.N."/>
            <person name="O'Neill R.J."/>
            <person name="O'Neill M.J."/>
        </authorList>
    </citation>
    <scope>NUCLEOTIDE SEQUENCE</scope>
</reference>
<evidence type="ECO:0000256" key="1">
    <source>
        <dbReference type="SAM" id="MobiDB-lite"/>
    </source>
</evidence>
<feature type="compositionally biased region" description="Low complexity" evidence="1">
    <location>
        <begin position="116"/>
        <end position="127"/>
    </location>
</feature>
<protein>
    <submittedName>
        <fullName evidence="2">PPUP91</fullName>
    </submittedName>
</protein>
<proteinExistence type="predicted"/>
<feature type="region of interest" description="Disordered" evidence="1">
    <location>
        <begin position="1"/>
        <end position="165"/>
    </location>
</feature>
<dbReference type="AlphaFoldDB" id="A0A0S7EJ67"/>
<feature type="compositionally biased region" description="Basic and acidic residues" evidence="1">
    <location>
        <begin position="30"/>
        <end position="43"/>
    </location>
</feature>
<name>A0A0S7EJ67_9TELE</name>
<feature type="compositionally biased region" description="Polar residues" evidence="1">
    <location>
        <begin position="145"/>
        <end position="157"/>
    </location>
</feature>
<accession>A0A0S7EJ67</accession>
<evidence type="ECO:0000313" key="2">
    <source>
        <dbReference type="EMBL" id="JAO04993.1"/>
    </source>
</evidence>
<organism evidence="2">
    <name type="scientific">Poeciliopsis prolifica</name>
    <name type="common">blackstripe livebearer</name>
    <dbReference type="NCBI Taxonomy" id="188132"/>
    <lineage>
        <taxon>Eukaryota</taxon>
        <taxon>Metazoa</taxon>
        <taxon>Chordata</taxon>
        <taxon>Craniata</taxon>
        <taxon>Vertebrata</taxon>
        <taxon>Euteleostomi</taxon>
        <taxon>Actinopterygii</taxon>
        <taxon>Neopterygii</taxon>
        <taxon>Teleostei</taxon>
        <taxon>Neoteleostei</taxon>
        <taxon>Acanthomorphata</taxon>
        <taxon>Ovalentaria</taxon>
        <taxon>Atherinomorphae</taxon>
        <taxon>Cyprinodontiformes</taxon>
        <taxon>Poeciliidae</taxon>
        <taxon>Poeciliinae</taxon>
        <taxon>Poeciliopsis</taxon>
    </lineage>
</organism>
<sequence length="179" mass="19927">LVGESVEGEKREMQEGQEEVKDDEEPLACEAKEERGEVQREQEEVGVLEEPQLSGDEGERGEEQVDGQVQGKDDKGMVTEEGMGGDTGEAEEEMELGSCAAGRRRSQRKNVVTAVKASKQASKQASKLPEEKREMSDSSDEESWFSGTSRISVSQSSKEPRFPIEAFRTFLQQTKDYED</sequence>
<feature type="non-terminal residue" evidence="2">
    <location>
        <position position="1"/>
    </location>
</feature>
<feature type="compositionally biased region" description="Acidic residues" evidence="1">
    <location>
        <begin position="15"/>
        <end position="27"/>
    </location>
</feature>